<gene>
    <name evidence="2" type="ORF">PgNI_07156</name>
</gene>
<dbReference type="Proteomes" id="UP000515153">
    <property type="component" value="Unplaced"/>
</dbReference>
<proteinExistence type="predicted"/>
<reference evidence="2" key="1">
    <citation type="journal article" date="2019" name="Mol. Biol. Evol.">
        <title>Blast fungal genomes show frequent chromosomal changes, gene gains and losses, and effector gene turnover.</title>
        <authorList>
            <person name="Gomez Luciano L.B."/>
            <person name="Jason Tsai I."/>
            <person name="Chuma I."/>
            <person name="Tosa Y."/>
            <person name="Chen Y.H."/>
            <person name="Li J.Y."/>
            <person name="Li M.Y."/>
            <person name="Jade Lu M.Y."/>
            <person name="Nakayashiki H."/>
            <person name="Li W.H."/>
        </authorList>
    </citation>
    <scope>NUCLEOTIDE SEQUENCE</scope>
    <source>
        <strain evidence="2">NI907</strain>
    </source>
</reference>
<organism evidence="1 2">
    <name type="scientific">Pyricularia grisea</name>
    <name type="common">Crabgrass-specific blast fungus</name>
    <name type="synonym">Magnaporthe grisea</name>
    <dbReference type="NCBI Taxonomy" id="148305"/>
    <lineage>
        <taxon>Eukaryota</taxon>
        <taxon>Fungi</taxon>
        <taxon>Dikarya</taxon>
        <taxon>Ascomycota</taxon>
        <taxon>Pezizomycotina</taxon>
        <taxon>Sordariomycetes</taxon>
        <taxon>Sordariomycetidae</taxon>
        <taxon>Magnaporthales</taxon>
        <taxon>Pyriculariaceae</taxon>
        <taxon>Pyricularia</taxon>
    </lineage>
</organism>
<reference evidence="2" key="2">
    <citation type="submission" date="2019-10" db="EMBL/GenBank/DDBJ databases">
        <authorList>
            <consortium name="NCBI Genome Project"/>
        </authorList>
    </citation>
    <scope>NUCLEOTIDE SEQUENCE</scope>
    <source>
        <strain evidence="2">NI907</strain>
    </source>
</reference>
<keyword evidence="1" id="KW-1185">Reference proteome</keyword>
<sequence>MPRQDPIMISKTSNVNPVHDKSVALSIPMQIPLDLGPRITPGIKLTEYRHSSQYVGMKFGAAKTNLKDRPGVIVAATCKLIGENLPTFKYDTLPNLTADNHRFPDWCGLARVPKERLDKDLREVDENLGSMCFKEE</sequence>
<evidence type="ECO:0000313" key="1">
    <source>
        <dbReference type="Proteomes" id="UP000515153"/>
    </source>
</evidence>
<name>A0A6P8B0G1_PYRGI</name>
<dbReference type="GeneID" id="41962081"/>
<accession>A0A6P8B0G1</accession>
<dbReference type="AlphaFoldDB" id="A0A6P8B0G1"/>
<reference evidence="2" key="3">
    <citation type="submission" date="2025-08" db="UniProtKB">
        <authorList>
            <consortium name="RefSeq"/>
        </authorList>
    </citation>
    <scope>IDENTIFICATION</scope>
    <source>
        <strain evidence="2">NI907</strain>
    </source>
</reference>
<dbReference type="KEGG" id="pgri:PgNI_07156"/>
<protein>
    <submittedName>
        <fullName evidence="2">Uncharacterized protein</fullName>
    </submittedName>
</protein>
<evidence type="ECO:0000313" key="2">
    <source>
        <dbReference type="RefSeq" id="XP_030980632.1"/>
    </source>
</evidence>
<dbReference type="RefSeq" id="XP_030980632.1">
    <property type="nucleotide sequence ID" value="XM_031127172.1"/>
</dbReference>